<keyword evidence="3 4" id="KW-0539">Nucleus</keyword>
<evidence type="ECO:0000256" key="4">
    <source>
        <dbReference type="RuleBase" id="RU369029"/>
    </source>
</evidence>
<sequence length="267" mass="29031">MEVKNKTENKENVDQRCYNEQAYTSKKIDLTLRLSPCGENAEERKLTRSSSVEGEASGVQWGPYLGRSCSLPAEKQRSVTLHSPQVFAWVAASAVNVNTPSSLPQLKAHPILSQASELQGKGVALKIQTSTEQDNNFMASKKTRTKKISARHGETKLENQTKRHKVGNYCSLKGDVMEILRGMPSVSATGDGPDGKRIEGFLYKYRSGHVCIVCVCHGSFLTPAEFVKHAGGKEVANPMKHITAQPSLNAEGSGAKELSLGSLVSMI</sequence>
<evidence type="ECO:0000313" key="6">
    <source>
        <dbReference type="EMBL" id="WVZ18024.1"/>
    </source>
</evidence>
<dbReference type="PANTHER" id="PTHR31413:SF43">
    <property type="entry name" value="NINJA-FAMILY PROTEIN"/>
    <property type="match status" value="1"/>
</dbReference>
<accession>A0AAQ3S3N2</accession>
<evidence type="ECO:0000256" key="1">
    <source>
        <dbReference type="ARBA" id="ARBA00004123"/>
    </source>
</evidence>
<dbReference type="InterPro" id="IPR031307">
    <property type="entry name" value="Ninja_fam"/>
</dbReference>
<evidence type="ECO:0000256" key="2">
    <source>
        <dbReference type="ARBA" id="ARBA00006081"/>
    </source>
</evidence>
<dbReference type="Pfam" id="PF16135">
    <property type="entry name" value="TDBD"/>
    <property type="match status" value="1"/>
</dbReference>
<feature type="domain" description="Tify" evidence="5">
    <location>
        <begin position="212"/>
        <end position="243"/>
    </location>
</feature>
<dbReference type="GO" id="GO:0005634">
    <property type="term" value="C:nucleus"/>
    <property type="evidence" value="ECO:0007669"/>
    <property type="project" value="UniProtKB-SubCell"/>
</dbReference>
<dbReference type="GO" id="GO:0007165">
    <property type="term" value="P:signal transduction"/>
    <property type="evidence" value="ECO:0007669"/>
    <property type="project" value="InterPro"/>
</dbReference>
<dbReference type="InterPro" id="IPR032308">
    <property type="entry name" value="TDBD"/>
</dbReference>
<gene>
    <name evidence="6" type="ORF">V8G54_005346</name>
</gene>
<proteinExistence type="inferred from homology"/>
<comment type="similarity">
    <text evidence="2 4">Belongs to the Ninja family.</text>
</comment>
<evidence type="ECO:0000259" key="5">
    <source>
        <dbReference type="Pfam" id="PF16135"/>
    </source>
</evidence>
<keyword evidence="7" id="KW-1185">Reference proteome</keyword>
<comment type="function">
    <text evidence="4">Acts as a negative regulator of abscisic acid (ABA) response.</text>
</comment>
<organism evidence="6 7">
    <name type="scientific">Vigna mungo</name>
    <name type="common">Black gram</name>
    <name type="synonym">Phaseolus mungo</name>
    <dbReference type="NCBI Taxonomy" id="3915"/>
    <lineage>
        <taxon>Eukaryota</taxon>
        <taxon>Viridiplantae</taxon>
        <taxon>Streptophyta</taxon>
        <taxon>Embryophyta</taxon>
        <taxon>Tracheophyta</taxon>
        <taxon>Spermatophyta</taxon>
        <taxon>Magnoliopsida</taxon>
        <taxon>eudicotyledons</taxon>
        <taxon>Gunneridae</taxon>
        <taxon>Pentapetalae</taxon>
        <taxon>rosids</taxon>
        <taxon>fabids</taxon>
        <taxon>Fabales</taxon>
        <taxon>Fabaceae</taxon>
        <taxon>Papilionoideae</taxon>
        <taxon>50 kb inversion clade</taxon>
        <taxon>NPAAA clade</taxon>
        <taxon>indigoferoid/millettioid clade</taxon>
        <taxon>Phaseoleae</taxon>
        <taxon>Vigna</taxon>
    </lineage>
</organism>
<protein>
    <recommendedName>
        <fullName evidence="4">Ninja-family protein</fullName>
    </recommendedName>
    <alternativeName>
        <fullName evidence="4">ABI-binding protein</fullName>
    </alternativeName>
</protein>
<evidence type="ECO:0000313" key="7">
    <source>
        <dbReference type="Proteomes" id="UP001374535"/>
    </source>
</evidence>
<dbReference type="AlphaFoldDB" id="A0AAQ3S3N2"/>
<dbReference type="Proteomes" id="UP001374535">
    <property type="component" value="Chromosome 2"/>
</dbReference>
<dbReference type="EMBL" id="CP144699">
    <property type="protein sequence ID" value="WVZ18024.1"/>
    <property type="molecule type" value="Genomic_DNA"/>
</dbReference>
<reference evidence="6 7" key="1">
    <citation type="journal article" date="2023" name="Life. Sci Alliance">
        <title>Evolutionary insights into 3D genome organization and epigenetic landscape of Vigna mungo.</title>
        <authorList>
            <person name="Junaid A."/>
            <person name="Singh B."/>
            <person name="Bhatia S."/>
        </authorList>
    </citation>
    <scope>NUCLEOTIDE SEQUENCE [LARGE SCALE GENOMIC DNA]</scope>
    <source>
        <strain evidence="6">Urdbean</strain>
    </source>
</reference>
<evidence type="ECO:0000256" key="3">
    <source>
        <dbReference type="ARBA" id="ARBA00023242"/>
    </source>
</evidence>
<name>A0AAQ3S3N2_VIGMU</name>
<dbReference type="PANTHER" id="PTHR31413">
    <property type="entry name" value="AFP HOMOLOG 2"/>
    <property type="match status" value="1"/>
</dbReference>
<comment type="subcellular location">
    <subcellularLocation>
        <location evidence="1 4">Nucleus</location>
    </subcellularLocation>
</comment>
<dbReference type="GO" id="GO:0045892">
    <property type="term" value="P:negative regulation of DNA-templated transcription"/>
    <property type="evidence" value="ECO:0007669"/>
    <property type="project" value="TreeGrafter"/>
</dbReference>